<evidence type="ECO:0000313" key="1">
    <source>
        <dbReference type="EMBL" id="MDR6241790.1"/>
    </source>
</evidence>
<organism evidence="1 2">
    <name type="scientific">Aureibacter tunicatorum</name>
    <dbReference type="NCBI Taxonomy" id="866807"/>
    <lineage>
        <taxon>Bacteria</taxon>
        <taxon>Pseudomonadati</taxon>
        <taxon>Bacteroidota</taxon>
        <taxon>Cytophagia</taxon>
        <taxon>Cytophagales</taxon>
        <taxon>Persicobacteraceae</taxon>
        <taxon>Aureibacter</taxon>
    </lineage>
</organism>
<dbReference type="RefSeq" id="WP_309942888.1">
    <property type="nucleotide sequence ID" value="NZ_AP025309.1"/>
</dbReference>
<dbReference type="NCBIfam" id="TIGR01784">
    <property type="entry name" value="T_den_put_tspse"/>
    <property type="match status" value="1"/>
</dbReference>
<dbReference type="PANTHER" id="PTHR41317">
    <property type="entry name" value="PD-(D_E)XK NUCLEASE FAMILY TRANSPOSASE"/>
    <property type="match status" value="1"/>
</dbReference>
<accession>A0AAE3XSQ7</accession>
<sequence>MRERFLNPYTDFGFKKIFGEEINKDLLIDFLNHLITDLDSPIEDLQYLKNEHLPRFEESRRAIFDLHCRTEKGDRFIVEIQRAKQEHFRDRSIFYSTFPVQDQAERGKTWNFNLQRVYTVSLLDFSLEDSEEYKDIYLHDVQLKDQRNRVFSDKLRYIYLEMPKFNKGLEDLRTHFDKWLFVLKNMSVLEDRPKELRERIFQKIFEVAEIGKLDASEYTVYQEELKIYWDLNNVVDYAREEGREEGKEIGREEGLKEGKIETAKKLLLMGLSIEQIKEATDLTKEEIEALR</sequence>
<comment type="caution">
    <text evidence="1">The sequence shown here is derived from an EMBL/GenBank/DDBJ whole genome shotgun (WGS) entry which is preliminary data.</text>
</comment>
<keyword evidence="2" id="KW-1185">Reference proteome</keyword>
<dbReference type="AlphaFoldDB" id="A0AAE3XSQ7"/>
<dbReference type="EMBL" id="JAVDQD010000011">
    <property type="protein sequence ID" value="MDR6241790.1"/>
    <property type="molecule type" value="Genomic_DNA"/>
</dbReference>
<name>A0AAE3XSQ7_9BACT</name>
<gene>
    <name evidence="1" type="ORF">HNQ88_004877</name>
</gene>
<dbReference type="Proteomes" id="UP001185092">
    <property type="component" value="Unassembled WGS sequence"/>
</dbReference>
<proteinExistence type="predicted"/>
<dbReference type="InterPro" id="IPR010106">
    <property type="entry name" value="RpnA"/>
</dbReference>
<dbReference type="Pfam" id="PF12784">
    <property type="entry name" value="PDDEXK_2"/>
    <property type="match status" value="1"/>
</dbReference>
<evidence type="ECO:0000313" key="2">
    <source>
        <dbReference type="Proteomes" id="UP001185092"/>
    </source>
</evidence>
<reference evidence="1" key="1">
    <citation type="submission" date="2023-07" db="EMBL/GenBank/DDBJ databases">
        <title>Genomic Encyclopedia of Type Strains, Phase IV (KMG-IV): sequencing the most valuable type-strain genomes for metagenomic binning, comparative biology and taxonomic classification.</title>
        <authorList>
            <person name="Goeker M."/>
        </authorList>
    </citation>
    <scope>NUCLEOTIDE SEQUENCE</scope>
    <source>
        <strain evidence="1">DSM 26174</strain>
    </source>
</reference>
<dbReference type="PANTHER" id="PTHR41317:SF1">
    <property type="entry name" value="PD-(D_E)XK NUCLEASE FAMILY TRANSPOSASE"/>
    <property type="match status" value="1"/>
</dbReference>
<protein>
    <submittedName>
        <fullName evidence="1">Transposase/invertase (TIGR01784 family)</fullName>
    </submittedName>
</protein>